<organism evidence="5 6">
    <name type="scientific">Exilibacterium tricleocarpae</name>
    <dbReference type="NCBI Taxonomy" id="2591008"/>
    <lineage>
        <taxon>Bacteria</taxon>
        <taxon>Pseudomonadati</taxon>
        <taxon>Pseudomonadota</taxon>
        <taxon>Gammaproteobacteria</taxon>
        <taxon>Cellvibrionales</taxon>
        <taxon>Cellvibrionaceae</taxon>
        <taxon>Exilibacterium</taxon>
    </lineage>
</organism>
<dbReference type="PROSITE" id="PS00041">
    <property type="entry name" value="HTH_ARAC_FAMILY_1"/>
    <property type="match status" value="1"/>
</dbReference>
<dbReference type="GO" id="GO:0043565">
    <property type="term" value="F:sequence-specific DNA binding"/>
    <property type="evidence" value="ECO:0007669"/>
    <property type="project" value="InterPro"/>
</dbReference>
<dbReference type="InterPro" id="IPR018062">
    <property type="entry name" value="HTH_AraC-typ_CS"/>
</dbReference>
<dbReference type="PANTHER" id="PTHR46796:SF6">
    <property type="entry name" value="ARAC SUBFAMILY"/>
    <property type="match status" value="1"/>
</dbReference>
<proteinExistence type="predicted"/>
<dbReference type="GO" id="GO:0003700">
    <property type="term" value="F:DNA-binding transcription factor activity"/>
    <property type="evidence" value="ECO:0007669"/>
    <property type="project" value="InterPro"/>
</dbReference>
<evidence type="ECO:0000256" key="3">
    <source>
        <dbReference type="ARBA" id="ARBA00023163"/>
    </source>
</evidence>
<dbReference type="AlphaFoldDB" id="A0A545TLF4"/>
<keyword evidence="1" id="KW-0805">Transcription regulation</keyword>
<comment type="caution">
    <text evidence="5">The sequence shown here is derived from an EMBL/GenBank/DDBJ whole genome shotgun (WGS) entry which is preliminary data.</text>
</comment>
<evidence type="ECO:0000256" key="2">
    <source>
        <dbReference type="ARBA" id="ARBA00023125"/>
    </source>
</evidence>
<dbReference type="InterPro" id="IPR018060">
    <property type="entry name" value="HTH_AraC"/>
</dbReference>
<dbReference type="RefSeq" id="WP_142904832.1">
    <property type="nucleotide sequence ID" value="NZ_ML660094.1"/>
</dbReference>
<keyword evidence="6" id="KW-1185">Reference proteome</keyword>
<dbReference type="Proteomes" id="UP000319732">
    <property type="component" value="Unassembled WGS sequence"/>
</dbReference>
<reference evidence="5 6" key="1">
    <citation type="submission" date="2019-06" db="EMBL/GenBank/DDBJ databases">
        <title>Whole genome sequence for Cellvibrionaceae sp. R142.</title>
        <authorList>
            <person name="Wang G."/>
        </authorList>
    </citation>
    <scope>NUCLEOTIDE SEQUENCE [LARGE SCALE GENOMIC DNA]</scope>
    <source>
        <strain evidence="5 6">R142</strain>
    </source>
</reference>
<name>A0A545TLF4_9GAMM</name>
<dbReference type="PANTHER" id="PTHR46796">
    <property type="entry name" value="HTH-TYPE TRANSCRIPTIONAL ACTIVATOR RHAS-RELATED"/>
    <property type="match status" value="1"/>
</dbReference>
<evidence type="ECO:0000259" key="4">
    <source>
        <dbReference type="PROSITE" id="PS01124"/>
    </source>
</evidence>
<dbReference type="PROSITE" id="PS01124">
    <property type="entry name" value="HTH_ARAC_FAMILY_2"/>
    <property type="match status" value="1"/>
</dbReference>
<dbReference type="InterPro" id="IPR009057">
    <property type="entry name" value="Homeodomain-like_sf"/>
</dbReference>
<keyword evidence="2" id="KW-0238">DNA-binding</keyword>
<dbReference type="EMBL" id="VHSG01000013">
    <property type="protein sequence ID" value="TQV78053.1"/>
    <property type="molecule type" value="Genomic_DNA"/>
</dbReference>
<dbReference type="Pfam" id="PF12833">
    <property type="entry name" value="HTH_18"/>
    <property type="match status" value="1"/>
</dbReference>
<dbReference type="SMART" id="SM00342">
    <property type="entry name" value="HTH_ARAC"/>
    <property type="match status" value="1"/>
</dbReference>
<dbReference type="Gene3D" id="1.10.10.60">
    <property type="entry name" value="Homeodomain-like"/>
    <property type="match status" value="2"/>
</dbReference>
<evidence type="ECO:0000313" key="5">
    <source>
        <dbReference type="EMBL" id="TQV78053.1"/>
    </source>
</evidence>
<dbReference type="InterPro" id="IPR050204">
    <property type="entry name" value="AraC_XylS_family_regulators"/>
</dbReference>
<dbReference type="OrthoDB" id="34150at2"/>
<evidence type="ECO:0000313" key="6">
    <source>
        <dbReference type="Proteomes" id="UP000319732"/>
    </source>
</evidence>
<accession>A0A545TLF4</accession>
<feature type="domain" description="HTH araC/xylS-type" evidence="4">
    <location>
        <begin position="195"/>
        <end position="293"/>
    </location>
</feature>
<evidence type="ECO:0000256" key="1">
    <source>
        <dbReference type="ARBA" id="ARBA00023015"/>
    </source>
</evidence>
<keyword evidence="3" id="KW-0804">Transcription</keyword>
<gene>
    <name evidence="5" type="ORF">FKG94_13300</name>
</gene>
<protein>
    <submittedName>
        <fullName evidence="5">Helix-turn-helix transcriptional regulator</fullName>
    </submittedName>
</protein>
<dbReference type="SUPFAM" id="SSF46689">
    <property type="entry name" value="Homeodomain-like"/>
    <property type="match status" value="2"/>
</dbReference>
<sequence length="296" mass="33456">MNESYSLVDFYCNQNGHGHCQKEIRRGGSFDVTCLLVEMPAYRKSVPAVGDFSVGMGLSTNVPARWNYGEKWINHKLAQPGSTVVTPCNLAVDFDVGGDHLLLLCTCPEVKVVALCESYAEGSYRKLMQLTSFSFIYDHVLRTSMQRIWHVTKEYGFSSDLLIDGLWMTIIGRLLELVNIKPKPSRHKLSSVHIKTIGDYVEENYHQSINTATLAGLVGMSVSRFAKEFRQSTSKTPYQFVLEKRIEKAQLFLCQKSAKLCDVAYRCGFASQTHLSDIFREKLGTTPKQYQKEIAI</sequence>